<evidence type="ECO:0000256" key="3">
    <source>
        <dbReference type="ARBA" id="ARBA00022452"/>
    </source>
</evidence>
<name>A0A6C0RFG3_9BACT</name>
<dbReference type="NCBIfam" id="TIGR04056">
    <property type="entry name" value="OMP_RagA_SusC"/>
    <property type="match status" value="1"/>
</dbReference>
<evidence type="ECO:0000256" key="6">
    <source>
        <dbReference type="ARBA" id="ARBA00023237"/>
    </source>
</evidence>
<accession>A0A6C0RFG3</accession>
<evidence type="ECO:0000256" key="5">
    <source>
        <dbReference type="ARBA" id="ARBA00023136"/>
    </source>
</evidence>
<evidence type="ECO:0000256" key="1">
    <source>
        <dbReference type="ARBA" id="ARBA00004571"/>
    </source>
</evidence>
<evidence type="ECO:0000259" key="9">
    <source>
        <dbReference type="SMART" id="SM00965"/>
    </source>
</evidence>
<proteinExistence type="inferred from homology"/>
<dbReference type="GO" id="GO:0009279">
    <property type="term" value="C:cell outer membrane"/>
    <property type="evidence" value="ECO:0007669"/>
    <property type="project" value="UniProtKB-SubCell"/>
</dbReference>
<dbReference type="NCBIfam" id="TIGR04057">
    <property type="entry name" value="SusC_RagA_signa"/>
    <property type="match status" value="1"/>
</dbReference>
<feature type="signal peptide" evidence="8">
    <location>
        <begin position="1"/>
        <end position="38"/>
    </location>
</feature>
<dbReference type="InterPro" id="IPR036942">
    <property type="entry name" value="Beta-barrel_TonB_sf"/>
</dbReference>
<comment type="subcellular location">
    <subcellularLocation>
        <location evidence="1 7">Cell outer membrane</location>
        <topology evidence="1 7">Multi-pass membrane protein</topology>
    </subcellularLocation>
</comment>
<organism evidence="10 11">
    <name type="scientific">Draconibacterium halophilum</name>
    <dbReference type="NCBI Taxonomy" id="2706887"/>
    <lineage>
        <taxon>Bacteria</taxon>
        <taxon>Pseudomonadati</taxon>
        <taxon>Bacteroidota</taxon>
        <taxon>Bacteroidia</taxon>
        <taxon>Marinilabiliales</taxon>
        <taxon>Prolixibacteraceae</taxon>
        <taxon>Draconibacterium</taxon>
    </lineage>
</organism>
<feature type="domain" description="Secretin/TonB short N-terminal" evidence="9">
    <location>
        <begin position="70"/>
        <end position="121"/>
    </location>
</feature>
<evidence type="ECO:0000313" key="10">
    <source>
        <dbReference type="EMBL" id="QIA09150.1"/>
    </source>
</evidence>
<dbReference type="SUPFAM" id="SSF56935">
    <property type="entry name" value="Porins"/>
    <property type="match status" value="1"/>
</dbReference>
<dbReference type="KEGG" id="drc:G0Q07_16130"/>
<keyword evidence="5 7" id="KW-0472">Membrane</keyword>
<evidence type="ECO:0000256" key="7">
    <source>
        <dbReference type="PROSITE-ProRule" id="PRU01360"/>
    </source>
</evidence>
<dbReference type="InterPro" id="IPR039426">
    <property type="entry name" value="TonB-dep_rcpt-like"/>
</dbReference>
<dbReference type="InterPro" id="IPR037066">
    <property type="entry name" value="Plug_dom_sf"/>
</dbReference>
<dbReference type="Proteomes" id="UP000474630">
    <property type="component" value="Chromosome"/>
</dbReference>
<dbReference type="Gene3D" id="2.170.130.10">
    <property type="entry name" value="TonB-dependent receptor, plug domain"/>
    <property type="match status" value="1"/>
</dbReference>
<gene>
    <name evidence="10" type="ORF">G0Q07_16130</name>
</gene>
<evidence type="ECO:0000256" key="8">
    <source>
        <dbReference type="SAM" id="SignalP"/>
    </source>
</evidence>
<keyword evidence="10" id="KW-0675">Receptor</keyword>
<keyword evidence="2 7" id="KW-0813">Transport</keyword>
<dbReference type="InterPro" id="IPR008969">
    <property type="entry name" value="CarboxyPept-like_regulatory"/>
</dbReference>
<evidence type="ECO:0000256" key="4">
    <source>
        <dbReference type="ARBA" id="ARBA00022692"/>
    </source>
</evidence>
<dbReference type="EMBL" id="CP048409">
    <property type="protein sequence ID" value="QIA09150.1"/>
    <property type="molecule type" value="Genomic_DNA"/>
</dbReference>
<dbReference type="SMART" id="SM00965">
    <property type="entry name" value="STN"/>
    <property type="match status" value="1"/>
</dbReference>
<reference evidence="10 11" key="1">
    <citation type="submission" date="2020-02" db="EMBL/GenBank/DDBJ databases">
        <title>Genome sequencing for Draconibacterium sp. strain M1.</title>
        <authorList>
            <person name="Park S.-J."/>
        </authorList>
    </citation>
    <scope>NUCLEOTIDE SEQUENCE [LARGE SCALE GENOMIC DNA]</scope>
    <source>
        <strain evidence="10 11">M1</strain>
    </source>
</reference>
<feature type="chain" id="PRO_5025450457" evidence="8">
    <location>
        <begin position="39"/>
        <end position="1178"/>
    </location>
</feature>
<protein>
    <submittedName>
        <fullName evidence="10">TonB-dependent receptor</fullName>
    </submittedName>
</protein>
<keyword evidence="4 7" id="KW-0812">Transmembrane</keyword>
<dbReference type="Pfam" id="PF13715">
    <property type="entry name" value="CarbopepD_reg_2"/>
    <property type="match status" value="1"/>
</dbReference>
<sequence length="1178" mass="131067">MKKKWIGLLYYAGPIRTKLLLKMKLLTFLLCLSVASIASTTYSQQTKFTMNFENITVEQVFQKVEDNSEFIFLYSEQSVDLTREVTVSVTNKTVSDILDQLFEGTQNYYEINDRQISILEKKVETTPLNKTIPEVKDKEQEQKKSISGKVTDTNGEPLPGVTVVVKGTTIGITTDFDGNYALEVPVDAEILSFSFVGMKTQDVIIAGQTQISVTLEEETIGLEEVVAIGYGVQKKKLTTGANAQVTGDVLFKQNTTETLSALQGQASGIQISKNSGQPGSDFKINIRGLGTNGDATPLYVVDGIPTSSISFLSPSDIESLDVLKDAASAAIYGARAANGVVLVTTKQGKAGKTTITLDSYYGWQNLYKKLDLLNAQEYAMIMNESWVSAGNNSLYDPLNPDGFAQTVPNWDKIQNGIWMGTDWLEEIRVKNAPTQNHSLNITGGTDKSVYSIGISYNQQKGILGKPVESNYERVTIRINSDHKLIEKNELTILKVGENLNFSMSKNNSLPTGSAYYNFLTRFTIMHPFSSAYDEEGSYKDAIPWSTSGAHVNPVGYTDYELGQNISKNQTLLGNLYAELQPIDNLIWRNSIGIDNGLSRNRRFVPEYYLSPAIDGQNLYSKIFQTMESSIGWIYESTISYDFRLKEEHNFDVLTGTSLQHTGLGESIGGQNGYSTFNDLEHAYLSNTPVINATYTSLYGDPEVENVILSFFGRLNYNFKETYLFTAVMRADGSSNFASNNRWGYFPSFSTGWIMTNEEFMNKSKSWLDYFKLRASWGQNGNQNIGAFAYSSNIIFDGVGASYFYGTDKGNRTLGAYPEKIANPDLIWETSEQTNFGFDAKLFNSRMGLNIDVYRKTTKDWLVDAPVLDSYGTGAPTINGGDVRNQGVELALSWNDNIGEFRYGFNGNISYNQNKVTKVANEEGFIESDSRGFGALQRAMVGLPFSVFWGRKTDGVFQNQSDIQAYINEDGSLIQPDAEPGDFRYVDINEDGIINDNDRTNIGKSSPDYTFGLSANAEFKGVDLSITANGVTGNQNAMLYHMSSNTTFRVYKSNYTTEILNRWHGEGSSNTVPRVAQDATNFTFFSDYFVRDAGYLRISNITLGYDIKKGFRKIPFSQLRIYCSVQNLYTFTKYSGMDPEVGFGNDQDSEGSSPSWTSGIDLGFYPSPRTFLIGANIKF</sequence>
<dbReference type="Pfam" id="PF07660">
    <property type="entry name" value="STN"/>
    <property type="match status" value="1"/>
</dbReference>
<dbReference type="PROSITE" id="PS52016">
    <property type="entry name" value="TONB_DEPENDENT_REC_3"/>
    <property type="match status" value="1"/>
</dbReference>
<keyword evidence="3 7" id="KW-1134">Transmembrane beta strand</keyword>
<dbReference type="SUPFAM" id="SSF49464">
    <property type="entry name" value="Carboxypeptidase regulatory domain-like"/>
    <property type="match status" value="1"/>
</dbReference>
<dbReference type="InterPro" id="IPR023996">
    <property type="entry name" value="TonB-dep_OMP_SusC/RagA"/>
</dbReference>
<dbReference type="Pfam" id="PF07715">
    <property type="entry name" value="Plug"/>
    <property type="match status" value="1"/>
</dbReference>
<dbReference type="InterPro" id="IPR011662">
    <property type="entry name" value="Secretin/TonB_short_N"/>
</dbReference>
<dbReference type="RefSeq" id="WP_163348116.1">
    <property type="nucleotide sequence ID" value="NZ_CP048409.1"/>
</dbReference>
<keyword evidence="6 7" id="KW-0998">Cell outer membrane</keyword>
<evidence type="ECO:0000256" key="2">
    <source>
        <dbReference type="ARBA" id="ARBA00022448"/>
    </source>
</evidence>
<comment type="similarity">
    <text evidence="7">Belongs to the TonB-dependent receptor family.</text>
</comment>
<keyword evidence="8" id="KW-0732">Signal</keyword>
<keyword evidence="11" id="KW-1185">Reference proteome</keyword>
<dbReference type="AlphaFoldDB" id="A0A6C0RFG3"/>
<dbReference type="Gene3D" id="2.60.40.1120">
    <property type="entry name" value="Carboxypeptidase-like, regulatory domain"/>
    <property type="match status" value="1"/>
</dbReference>
<dbReference type="InterPro" id="IPR023997">
    <property type="entry name" value="TonB-dep_OMP_SusC/RagA_CS"/>
</dbReference>
<dbReference type="Gene3D" id="2.40.170.20">
    <property type="entry name" value="TonB-dependent receptor, beta-barrel domain"/>
    <property type="match status" value="1"/>
</dbReference>
<dbReference type="InterPro" id="IPR012910">
    <property type="entry name" value="Plug_dom"/>
</dbReference>
<evidence type="ECO:0000313" key="11">
    <source>
        <dbReference type="Proteomes" id="UP000474630"/>
    </source>
</evidence>